<comment type="caution">
    <text evidence="1">The sequence shown here is derived from an EMBL/GenBank/DDBJ whole genome shotgun (WGS) entry which is preliminary data.</text>
</comment>
<evidence type="ECO:0000313" key="2">
    <source>
        <dbReference type="Proteomes" id="UP001497535"/>
    </source>
</evidence>
<proteinExistence type="predicted"/>
<keyword evidence="2" id="KW-1185">Reference proteome</keyword>
<reference evidence="1" key="1">
    <citation type="submission" date="2023-11" db="EMBL/GenBank/DDBJ databases">
        <authorList>
            <person name="Poullet M."/>
        </authorList>
    </citation>
    <scope>NUCLEOTIDE SEQUENCE</scope>
    <source>
        <strain evidence="1">E1834</strain>
    </source>
</reference>
<dbReference type="Proteomes" id="UP001497535">
    <property type="component" value="Unassembled WGS sequence"/>
</dbReference>
<name>A0ACB1BAB5_MELEN</name>
<organism evidence="1 2">
    <name type="scientific">Meloidogyne enterolobii</name>
    <name type="common">Root-knot nematode worm</name>
    <name type="synonym">Meloidogyne mayaguensis</name>
    <dbReference type="NCBI Taxonomy" id="390850"/>
    <lineage>
        <taxon>Eukaryota</taxon>
        <taxon>Metazoa</taxon>
        <taxon>Ecdysozoa</taxon>
        <taxon>Nematoda</taxon>
        <taxon>Chromadorea</taxon>
        <taxon>Rhabditida</taxon>
        <taxon>Tylenchina</taxon>
        <taxon>Tylenchomorpha</taxon>
        <taxon>Tylenchoidea</taxon>
        <taxon>Meloidogynidae</taxon>
        <taxon>Meloidogyninae</taxon>
        <taxon>Meloidogyne</taxon>
    </lineage>
</organism>
<gene>
    <name evidence="1" type="ORF">MENTE1834_LOCUS48702</name>
</gene>
<dbReference type="EMBL" id="CAVMJV010000254">
    <property type="protein sequence ID" value="CAK5128101.1"/>
    <property type="molecule type" value="Genomic_DNA"/>
</dbReference>
<protein>
    <submittedName>
        <fullName evidence="1">Uncharacterized protein</fullName>
    </submittedName>
</protein>
<accession>A0ACB1BAB5</accession>
<sequence>MTYKLSNLKLPGKVVLSLNCNFMIYYRYIREGQVDLESFETARYGFFWKKLTGNVRTTGAYIRCSARDENGRLICNARIKGKFEDGVVKIYNNGISHNIEHPAHHFPR</sequence>
<evidence type="ECO:0000313" key="1">
    <source>
        <dbReference type="EMBL" id="CAK5128101.1"/>
    </source>
</evidence>